<evidence type="ECO:0000256" key="8">
    <source>
        <dbReference type="SAM" id="Phobius"/>
    </source>
</evidence>
<gene>
    <name evidence="10" type="ORF">JX265_001246</name>
</gene>
<organism evidence="10 11">
    <name type="scientific">Neoarthrinium moseri</name>
    <dbReference type="NCBI Taxonomy" id="1658444"/>
    <lineage>
        <taxon>Eukaryota</taxon>
        <taxon>Fungi</taxon>
        <taxon>Dikarya</taxon>
        <taxon>Ascomycota</taxon>
        <taxon>Pezizomycotina</taxon>
        <taxon>Sordariomycetes</taxon>
        <taxon>Xylariomycetidae</taxon>
        <taxon>Amphisphaeriales</taxon>
        <taxon>Apiosporaceae</taxon>
        <taxon>Neoarthrinium</taxon>
    </lineage>
</organism>
<feature type="transmembrane region" description="Helical" evidence="8">
    <location>
        <begin position="174"/>
        <end position="198"/>
    </location>
</feature>
<feature type="transmembrane region" description="Helical" evidence="8">
    <location>
        <begin position="80"/>
        <end position="99"/>
    </location>
</feature>
<comment type="subcellular location">
    <subcellularLocation>
        <location evidence="1">Membrane</location>
        <topology evidence="1">Multi-pass membrane protein</topology>
    </subcellularLocation>
</comment>
<evidence type="ECO:0000256" key="6">
    <source>
        <dbReference type="ARBA" id="ARBA00023136"/>
    </source>
</evidence>
<comment type="caution">
    <text evidence="10">The sequence shown here is derived from an EMBL/GenBank/DDBJ whole genome shotgun (WGS) entry which is preliminary data.</text>
</comment>
<evidence type="ECO:0000259" key="9">
    <source>
        <dbReference type="PROSITE" id="PS50850"/>
    </source>
</evidence>
<evidence type="ECO:0000256" key="7">
    <source>
        <dbReference type="SAM" id="MobiDB-lite"/>
    </source>
</evidence>
<dbReference type="PROSITE" id="PS50850">
    <property type="entry name" value="MFS"/>
    <property type="match status" value="1"/>
</dbReference>
<keyword evidence="11" id="KW-1185">Reference proteome</keyword>
<feature type="transmembrane region" description="Helical" evidence="8">
    <location>
        <begin position="253"/>
        <end position="281"/>
    </location>
</feature>
<evidence type="ECO:0000313" key="11">
    <source>
        <dbReference type="Proteomes" id="UP000829685"/>
    </source>
</evidence>
<dbReference type="FunFam" id="1.20.1250.20:FF:000140">
    <property type="entry name" value="Putative MFS phospholipid transporter"/>
    <property type="match status" value="1"/>
</dbReference>
<dbReference type="GO" id="GO:0046943">
    <property type="term" value="F:carboxylic acid transmembrane transporter activity"/>
    <property type="evidence" value="ECO:0007669"/>
    <property type="project" value="TreeGrafter"/>
</dbReference>
<feature type="domain" description="Major facilitator superfamily (MFS) profile" evidence="9">
    <location>
        <begin position="38"/>
        <end position="457"/>
    </location>
</feature>
<feature type="transmembrane region" description="Helical" evidence="8">
    <location>
        <begin position="301"/>
        <end position="322"/>
    </location>
</feature>
<dbReference type="AlphaFoldDB" id="A0A9Q0AVP9"/>
<evidence type="ECO:0000256" key="4">
    <source>
        <dbReference type="ARBA" id="ARBA00022692"/>
    </source>
</evidence>
<feature type="compositionally biased region" description="Basic residues" evidence="7">
    <location>
        <begin position="1"/>
        <end position="10"/>
    </location>
</feature>
<evidence type="ECO:0000256" key="1">
    <source>
        <dbReference type="ARBA" id="ARBA00004141"/>
    </source>
</evidence>
<accession>A0A9Q0AVP9</accession>
<dbReference type="Gene3D" id="1.20.1250.20">
    <property type="entry name" value="MFS general substrate transporter like domains"/>
    <property type="match status" value="1"/>
</dbReference>
<feature type="transmembrane region" description="Helical" evidence="8">
    <location>
        <begin position="210"/>
        <end position="232"/>
    </location>
</feature>
<keyword evidence="3" id="KW-0813">Transport</keyword>
<dbReference type="Proteomes" id="UP000829685">
    <property type="component" value="Unassembled WGS sequence"/>
</dbReference>
<proteinExistence type="inferred from homology"/>
<evidence type="ECO:0000256" key="3">
    <source>
        <dbReference type="ARBA" id="ARBA00022448"/>
    </source>
</evidence>
<evidence type="ECO:0000256" key="5">
    <source>
        <dbReference type="ARBA" id="ARBA00022989"/>
    </source>
</evidence>
<dbReference type="SUPFAM" id="SSF103473">
    <property type="entry name" value="MFS general substrate transporter"/>
    <property type="match status" value="1"/>
</dbReference>
<dbReference type="EMBL" id="JAFIMR010000002">
    <property type="protein sequence ID" value="KAI1881006.1"/>
    <property type="molecule type" value="Genomic_DNA"/>
</dbReference>
<evidence type="ECO:0000256" key="2">
    <source>
        <dbReference type="ARBA" id="ARBA00010992"/>
    </source>
</evidence>
<keyword evidence="5 8" id="KW-1133">Transmembrane helix</keyword>
<sequence length="514" mass="55436">MLGFARRKKQPAAEEQQITNVDNGAPIDQKPFWQAIWPVIACGAGLFSDGYINNVIGSVGTVLTYEYGDVYTSSPAKQNVAAIAFAGTVVGQLVFGFLSDHWSRVNSLLVSTIVLIVFTALAAGSYWHGEAAGMFSMLTAWRFFVGIGIGGEYPAGSVSCAESSGELKSGTRNAWFILFTNSMIDWGFVFGAFVPYVVAAAASNIYYGTIWRTSLGIGVVFPLVLFLIRLKLKEPEEFSRNSMRNTKTPYRLVFKYYGFRLFIVSLIWFIYDFSVYAFGIYSSPILSSIYGDGAAPLTTVFGWNTVINLFYIPGTMIGAPLSDRFGPRYTLAGGVVAQAVVGFIMAGLYSRLAQPQYVGAFAVVYGVFLSLGELGPGNNIGLLAAKTCATGVRGQYYGVAAAVGKIGAFVGTYVFPYIVAAGGAVDESRKYQYPFYVAACLCILSACLALFCLPHIDQDTITKEDADFRAYLESHGWDTRQLGLNASSLEAVDSEQAVHGHGAAEPPLTKEAAA</sequence>
<protein>
    <recommendedName>
        <fullName evidence="9">Major facilitator superfamily (MFS) profile domain-containing protein</fullName>
    </recommendedName>
</protein>
<feature type="transmembrane region" description="Helical" evidence="8">
    <location>
        <begin position="396"/>
        <end position="419"/>
    </location>
</feature>
<dbReference type="InterPro" id="IPR036259">
    <property type="entry name" value="MFS_trans_sf"/>
</dbReference>
<comment type="similarity">
    <text evidence="2">Belongs to the major facilitator superfamily. Sugar transporter (TC 2.A.1.1) family.</text>
</comment>
<reference evidence="10" key="1">
    <citation type="submission" date="2021-03" db="EMBL/GenBank/DDBJ databases">
        <title>Revisited historic fungal species revealed as producer of novel bioactive compounds through whole genome sequencing and comparative genomics.</title>
        <authorList>
            <person name="Vignolle G.A."/>
            <person name="Hochenegger N."/>
            <person name="Mach R.L."/>
            <person name="Mach-Aigner A.R."/>
            <person name="Javad Rahimi M."/>
            <person name="Salim K.A."/>
            <person name="Chan C.M."/>
            <person name="Lim L.B.L."/>
            <person name="Cai F."/>
            <person name="Druzhinina I.S."/>
            <person name="U'Ren J.M."/>
            <person name="Derntl C."/>
        </authorList>
    </citation>
    <scope>NUCLEOTIDE SEQUENCE</scope>
    <source>
        <strain evidence="10">TUCIM 5799</strain>
    </source>
</reference>
<feature type="transmembrane region" description="Helical" evidence="8">
    <location>
        <begin position="105"/>
        <end position="127"/>
    </location>
</feature>
<dbReference type="InterPro" id="IPR020846">
    <property type="entry name" value="MFS_dom"/>
</dbReference>
<name>A0A9Q0AVP9_9PEZI</name>
<feature type="transmembrane region" description="Helical" evidence="8">
    <location>
        <begin position="356"/>
        <end position="375"/>
    </location>
</feature>
<dbReference type="PANTHER" id="PTHR23508:SF10">
    <property type="entry name" value="CARBOXYLIC ACID TRANSPORTER PROTEIN HOMOLOG"/>
    <property type="match status" value="1"/>
</dbReference>
<dbReference type="PANTHER" id="PTHR23508">
    <property type="entry name" value="CARBOXYLIC ACID TRANSPORTER PROTEIN HOMOLOG"/>
    <property type="match status" value="1"/>
</dbReference>
<keyword evidence="6 8" id="KW-0472">Membrane</keyword>
<evidence type="ECO:0000313" key="10">
    <source>
        <dbReference type="EMBL" id="KAI1881006.1"/>
    </source>
</evidence>
<dbReference type="InterPro" id="IPR005828">
    <property type="entry name" value="MFS_sugar_transport-like"/>
</dbReference>
<dbReference type="Pfam" id="PF00083">
    <property type="entry name" value="Sugar_tr"/>
    <property type="match status" value="2"/>
</dbReference>
<feature type="transmembrane region" description="Helical" evidence="8">
    <location>
        <begin position="431"/>
        <end position="453"/>
    </location>
</feature>
<dbReference type="GO" id="GO:0005886">
    <property type="term" value="C:plasma membrane"/>
    <property type="evidence" value="ECO:0007669"/>
    <property type="project" value="TreeGrafter"/>
</dbReference>
<feature type="transmembrane region" description="Helical" evidence="8">
    <location>
        <begin position="329"/>
        <end position="350"/>
    </location>
</feature>
<feature type="region of interest" description="Disordered" evidence="7">
    <location>
        <begin position="1"/>
        <end position="20"/>
    </location>
</feature>
<keyword evidence="4 8" id="KW-0812">Transmembrane</keyword>